<gene>
    <name evidence="1" type="primary">ORF129909</name>
</gene>
<dbReference type="EMBL" id="HACG01035293">
    <property type="protein sequence ID" value="CEK82158.1"/>
    <property type="molecule type" value="Transcribed_RNA"/>
</dbReference>
<proteinExistence type="predicted"/>
<sequence>MFVCVYESYYLNQVVANHVRMIFMPTGCQKILLTKIERCIKLRDYTEIPRIISRATKFVKHSQQVTCHFCREGQSNIGKLSAVKLIVHL</sequence>
<name>A0A0B7AMV5_9EUPU</name>
<reference evidence="1" key="1">
    <citation type="submission" date="2014-12" db="EMBL/GenBank/DDBJ databases">
        <title>Insight into the proteome of Arion vulgaris.</title>
        <authorList>
            <person name="Aradska J."/>
            <person name="Bulat T."/>
            <person name="Smidak R."/>
            <person name="Sarate P."/>
            <person name="Gangsoo J."/>
            <person name="Sialana F."/>
            <person name="Bilban M."/>
            <person name="Lubec G."/>
        </authorList>
    </citation>
    <scope>NUCLEOTIDE SEQUENCE</scope>
    <source>
        <tissue evidence="1">Skin</tissue>
    </source>
</reference>
<dbReference type="AlphaFoldDB" id="A0A0B7AMV5"/>
<organism evidence="1">
    <name type="scientific">Arion vulgaris</name>
    <dbReference type="NCBI Taxonomy" id="1028688"/>
    <lineage>
        <taxon>Eukaryota</taxon>
        <taxon>Metazoa</taxon>
        <taxon>Spiralia</taxon>
        <taxon>Lophotrochozoa</taxon>
        <taxon>Mollusca</taxon>
        <taxon>Gastropoda</taxon>
        <taxon>Heterobranchia</taxon>
        <taxon>Euthyneura</taxon>
        <taxon>Panpulmonata</taxon>
        <taxon>Eupulmonata</taxon>
        <taxon>Stylommatophora</taxon>
        <taxon>Helicina</taxon>
        <taxon>Arionoidea</taxon>
        <taxon>Arionidae</taxon>
        <taxon>Arion</taxon>
    </lineage>
</organism>
<evidence type="ECO:0000313" key="1">
    <source>
        <dbReference type="EMBL" id="CEK82158.1"/>
    </source>
</evidence>
<protein>
    <submittedName>
        <fullName evidence="1">Uncharacterized protein</fullName>
    </submittedName>
</protein>
<accession>A0A0B7AMV5</accession>